<comment type="caution">
    <text evidence="1">The sequence shown here is derived from an EMBL/GenBank/DDBJ whole genome shotgun (WGS) entry which is preliminary data.</text>
</comment>
<evidence type="ECO:0000313" key="2">
    <source>
        <dbReference type="Proteomes" id="UP001234202"/>
    </source>
</evidence>
<organism evidence="1 2">
    <name type="scientific">Naganishia onofrii</name>
    <dbReference type="NCBI Taxonomy" id="1851511"/>
    <lineage>
        <taxon>Eukaryota</taxon>
        <taxon>Fungi</taxon>
        <taxon>Dikarya</taxon>
        <taxon>Basidiomycota</taxon>
        <taxon>Agaricomycotina</taxon>
        <taxon>Tremellomycetes</taxon>
        <taxon>Filobasidiales</taxon>
        <taxon>Filobasidiaceae</taxon>
        <taxon>Naganishia</taxon>
    </lineage>
</organism>
<name>A0ACC2X7N7_9TREE</name>
<evidence type="ECO:0000313" key="1">
    <source>
        <dbReference type="EMBL" id="KAJ9119400.1"/>
    </source>
</evidence>
<keyword evidence="2" id="KW-1185">Reference proteome</keyword>
<sequence length="243" mass="26655">MAAAKTERLVVTVGMIGATMATGLCWTELITQAVTHFDNFEANGFIPWTSGLNCFLGGIVVLCVQAVFSYRLIRKAEWKDMQDMNVHVTPFLYTEYGVFLTRMTAFTDIVICVGTLYSLTRMGRAALPQTASRLKKLSYYAIESMVLPTICAALAIILKATRPEGSEHWIFLYLQNKISLIVLLQVLLSREQLTTEAGISIPSSFASSAIRGKPHQFNQATSLTESQLATDSSSALELGLAKA</sequence>
<proteinExistence type="predicted"/>
<gene>
    <name evidence="1" type="ORF">QFC24_005633</name>
</gene>
<dbReference type="Proteomes" id="UP001234202">
    <property type="component" value="Unassembled WGS sequence"/>
</dbReference>
<reference evidence="1" key="1">
    <citation type="submission" date="2023-04" db="EMBL/GenBank/DDBJ databases">
        <title>Draft Genome sequencing of Naganishia species isolated from polar environments using Oxford Nanopore Technology.</title>
        <authorList>
            <person name="Leo P."/>
            <person name="Venkateswaran K."/>
        </authorList>
    </citation>
    <scope>NUCLEOTIDE SEQUENCE</scope>
    <source>
        <strain evidence="1">DBVPG 5303</strain>
    </source>
</reference>
<dbReference type="EMBL" id="JASBWV010000024">
    <property type="protein sequence ID" value="KAJ9119400.1"/>
    <property type="molecule type" value="Genomic_DNA"/>
</dbReference>
<protein>
    <submittedName>
        <fullName evidence="1">Uncharacterized protein</fullName>
    </submittedName>
</protein>
<accession>A0ACC2X7N7</accession>